<sequence length="671" mass="76759">MNRKIKQRAKGIIDTIKGMYERIKSNSVTASDWKLFAERYKSTYGRTFEEDLRDAPDEGEEQVQLDAISDEARQMIEGAFQAFDEQISNGTRGELPNDSSQIVLEAANALRSAASTIAALQREPENDAPEIIQGSVSVNTQTMAKVLGHSAHTPTHLFGIEHKFFATNKWWNEIAVTGKAKEDLTKPEKDEFLSEFNEFSGEFKQRVIQLSANNQISLLNFGKMIKGESYIDYSTIDSKLGEYTIRRFDMIIAYLRQFRSVAGIFPLVSNVQNKMEAPTAIFDELSQSFLGGYHYKGGVSFDAEVYKVDDVMMKFLFEDPKDLEKSYLGYMNREGSNPMKWNMFEWCIVHFGTILFNEQQRRRVIGCWVPRQGDFPQPAMRASDGALRAIERVEEELKVLPFKDLKIYTESTILDYMRTFWDKVNMILPNMEGMRLFANEKHRQWYIDAYDEKYGKNTDYRGPENSLRYTSPEQIIWVPNMGNNDYKMWITPVGNVENYENRPNEMYAFYFEQNLENLLMASWWKEGSGVLAPGAKFSSVTDLEKSGRIYQRLFTNYPVTTLEDGATTVDGSENTVFETGSNTAETKITDIVNASPERVYKIICGNTTNATKIDKTGNFASIKEAWTPNAVGDYIKVYCELKEEETLVGSKTIKRVVPSGKFLELERKVTA</sequence>
<dbReference type="EMBL" id="DVNA01000117">
    <property type="protein sequence ID" value="HIU55163.1"/>
    <property type="molecule type" value="Genomic_DNA"/>
</dbReference>
<accession>A0A9D1SD33</accession>
<protein>
    <submittedName>
        <fullName evidence="1">Uncharacterized protein</fullName>
    </submittedName>
</protein>
<reference evidence="1" key="2">
    <citation type="journal article" date="2021" name="PeerJ">
        <title>Extensive microbial diversity within the chicken gut microbiome revealed by metagenomics and culture.</title>
        <authorList>
            <person name="Gilroy R."/>
            <person name="Ravi A."/>
            <person name="Getino M."/>
            <person name="Pursley I."/>
            <person name="Horton D.L."/>
            <person name="Alikhan N.F."/>
            <person name="Baker D."/>
            <person name="Gharbi K."/>
            <person name="Hall N."/>
            <person name="Watson M."/>
            <person name="Adriaenssens E.M."/>
            <person name="Foster-Nyarko E."/>
            <person name="Jarju S."/>
            <person name="Secka A."/>
            <person name="Antonio M."/>
            <person name="Oren A."/>
            <person name="Chaudhuri R.R."/>
            <person name="La Ragione R."/>
            <person name="Hildebrand F."/>
            <person name="Pallen M.J."/>
        </authorList>
    </citation>
    <scope>NUCLEOTIDE SEQUENCE</scope>
    <source>
        <strain evidence="1">CHK158-818</strain>
    </source>
</reference>
<organism evidence="1 2">
    <name type="scientific">Candidatus Gallibacteroides avistercoris</name>
    <dbReference type="NCBI Taxonomy" id="2840833"/>
    <lineage>
        <taxon>Bacteria</taxon>
        <taxon>Pseudomonadati</taxon>
        <taxon>Bacteroidota</taxon>
        <taxon>Bacteroidia</taxon>
        <taxon>Bacteroidales</taxon>
        <taxon>Bacteroidaceae</taxon>
        <taxon>Bacteroidaceae incertae sedis</taxon>
        <taxon>Candidatus Gallibacteroides</taxon>
    </lineage>
</organism>
<name>A0A9D1SD33_9BACT</name>
<dbReference type="Proteomes" id="UP000824112">
    <property type="component" value="Unassembled WGS sequence"/>
</dbReference>
<reference evidence="1" key="1">
    <citation type="submission" date="2020-10" db="EMBL/GenBank/DDBJ databases">
        <authorList>
            <person name="Gilroy R."/>
        </authorList>
    </citation>
    <scope>NUCLEOTIDE SEQUENCE</scope>
    <source>
        <strain evidence="1">CHK158-818</strain>
    </source>
</reference>
<comment type="caution">
    <text evidence="1">The sequence shown here is derived from an EMBL/GenBank/DDBJ whole genome shotgun (WGS) entry which is preliminary data.</text>
</comment>
<evidence type="ECO:0000313" key="1">
    <source>
        <dbReference type="EMBL" id="HIU55163.1"/>
    </source>
</evidence>
<proteinExistence type="predicted"/>
<evidence type="ECO:0000313" key="2">
    <source>
        <dbReference type="Proteomes" id="UP000824112"/>
    </source>
</evidence>
<gene>
    <name evidence="1" type="ORF">IAB03_05055</name>
</gene>
<dbReference type="AlphaFoldDB" id="A0A9D1SD33"/>